<comment type="caution">
    <text evidence="3">The sequence shown here is derived from an EMBL/GenBank/DDBJ whole genome shotgun (WGS) entry which is preliminary data.</text>
</comment>
<keyword evidence="4" id="KW-1185">Reference proteome</keyword>
<keyword evidence="1" id="KW-0812">Transmembrane</keyword>
<organism evidence="3 4">
    <name type="scientific">Thalassospira alkalitolerans</name>
    <dbReference type="NCBI Taxonomy" id="1293890"/>
    <lineage>
        <taxon>Bacteria</taxon>
        <taxon>Pseudomonadati</taxon>
        <taxon>Pseudomonadota</taxon>
        <taxon>Alphaproteobacteria</taxon>
        <taxon>Rhodospirillales</taxon>
        <taxon>Thalassospiraceae</taxon>
        <taxon>Thalassospira</taxon>
    </lineage>
</organism>
<feature type="transmembrane region" description="Helical" evidence="1">
    <location>
        <begin position="24"/>
        <end position="46"/>
    </location>
</feature>
<dbReference type="InterPro" id="IPR025711">
    <property type="entry name" value="PepSY"/>
</dbReference>
<evidence type="ECO:0000259" key="2">
    <source>
        <dbReference type="Pfam" id="PF03413"/>
    </source>
</evidence>
<feature type="domain" description="PepSY" evidence="2">
    <location>
        <begin position="69"/>
        <end position="124"/>
    </location>
</feature>
<feature type="transmembrane region" description="Helical" evidence="1">
    <location>
        <begin position="151"/>
        <end position="172"/>
    </location>
</feature>
<dbReference type="Pfam" id="PF03929">
    <property type="entry name" value="PepSY_TM"/>
    <property type="match status" value="1"/>
</dbReference>
<keyword evidence="1" id="KW-0472">Membrane</keyword>
<dbReference type="AlphaFoldDB" id="A0A1Y2LAX6"/>
<dbReference type="PANTHER" id="PTHR34219:SF1">
    <property type="entry name" value="PEPSY DOMAIN-CONTAINING PROTEIN"/>
    <property type="match status" value="1"/>
</dbReference>
<protein>
    <submittedName>
        <fullName evidence="3">PepSY-associated TM helix domain-containing protein</fullName>
    </submittedName>
</protein>
<evidence type="ECO:0000313" key="4">
    <source>
        <dbReference type="Proteomes" id="UP000193396"/>
    </source>
</evidence>
<feature type="transmembrane region" description="Helical" evidence="1">
    <location>
        <begin position="430"/>
        <end position="456"/>
    </location>
</feature>
<name>A0A1Y2LAX6_9PROT</name>
<dbReference type="InterPro" id="IPR005625">
    <property type="entry name" value="PepSY-ass_TM"/>
</dbReference>
<feature type="transmembrane region" description="Helical" evidence="1">
    <location>
        <begin position="199"/>
        <end position="222"/>
    </location>
</feature>
<reference evidence="3 4" key="1">
    <citation type="submission" date="2014-03" db="EMBL/GenBank/DDBJ databases">
        <title>The draft genome sequence of Thalassospira alkalitolerans JCM 18968.</title>
        <authorList>
            <person name="Lai Q."/>
            <person name="Shao Z."/>
        </authorList>
    </citation>
    <scope>NUCLEOTIDE SEQUENCE [LARGE SCALE GENOMIC DNA]</scope>
    <source>
        <strain evidence="3 4">JCM 18968</strain>
    </source>
</reference>
<keyword evidence="1" id="KW-1133">Transmembrane helix</keyword>
<dbReference type="Proteomes" id="UP000193396">
    <property type="component" value="Unassembled WGS sequence"/>
</dbReference>
<dbReference type="STRING" id="1293890.TALK_13275"/>
<sequence length="471" mass="51870">MPARAKAAPKGTSSIYRAVWRWHFYAGLLILPFMIMMAITGAAYIYRDEIDDWVYSDLKFVTEMDVPPLPMSTQIDAVRYFVGDTPVKIIPPASPDRSTEIVIATSGGDKRAVYVDPYTGLVLGSMPDRGTVMWLIRRIHSLAEFGTIPNYIIEIASGWSILLVATGMYLWWPQANQKGGVVTLRDTPKRRRWWRDAHAVTGIFIGLFIVFMAGTGMFWSVFWGKYANEFANGTPNGYPSGVRVDVPLSTVPMIEAFGDTGWTTENMPVPLSVDGGPLATGTTAAASTLPQTQTQTQTRIGIDTAIARFTELGIAPGYAISLPKGETGVYSASVYPNDLDQQRVIHLDQYSGRTLINMGYHDYGIFGRIMELGINIHMGQEFGVLNQIFLLVICALIVFMSVSAGVMWWKRRPAGSIGIPPLPRNARSMTIVAAILAIGGIIYPTVGASMIVIWLLDWLFVARPARAMRTA</sequence>
<gene>
    <name evidence="3" type="ORF">TALK_13275</name>
</gene>
<accession>A0A1Y2LAX6</accession>
<feature type="transmembrane region" description="Helical" evidence="1">
    <location>
        <begin position="388"/>
        <end position="409"/>
    </location>
</feature>
<proteinExistence type="predicted"/>
<dbReference type="PANTHER" id="PTHR34219">
    <property type="entry name" value="IRON-REGULATED INNER MEMBRANE PROTEIN-RELATED"/>
    <property type="match status" value="1"/>
</dbReference>
<evidence type="ECO:0000313" key="3">
    <source>
        <dbReference type="EMBL" id="OSQ47550.1"/>
    </source>
</evidence>
<evidence type="ECO:0000256" key="1">
    <source>
        <dbReference type="SAM" id="Phobius"/>
    </source>
</evidence>
<dbReference type="EMBL" id="JFKB01000008">
    <property type="protein sequence ID" value="OSQ47550.1"/>
    <property type="molecule type" value="Genomic_DNA"/>
</dbReference>
<dbReference type="Pfam" id="PF03413">
    <property type="entry name" value="PepSY"/>
    <property type="match status" value="1"/>
</dbReference>